<sequence length="53" mass="6172">MQYQCMSSYFYIIPYMHFATKDGGVTANGYIISYDNIHSIKFTTKSNSYSRLN</sequence>
<reference evidence="1 2" key="1">
    <citation type="submission" date="2018-06" db="EMBL/GenBank/DDBJ databases">
        <authorList>
            <consortium name="Pathogen Informatics"/>
            <person name="Doyle S."/>
        </authorList>
    </citation>
    <scope>NUCLEOTIDE SEQUENCE [LARGE SCALE GENOMIC DNA]</scope>
    <source>
        <strain evidence="1 2">VREC0535</strain>
    </source>
</reference>
<accession>A0A2Y8JSQ3</accession>
<name>A0A2Y8JSQ3_ECOLX</name>
<evidence type="ECO:0000313" key="1">
    <source>
        <dbReference type="EMBL" id="SQP85377.1"/>
    </source>
</evidence>
<evidence type="ECO:0000313" key="2">
    <source>
        <dbReference type="Proteomes" id="UP000250671"/>
    </source>
</evidence>
<gene>
    <name evidence="1" type="ORF">SAMEA3752557_04148</name>
</gene>
<dbReference type="Proteomes" id="UP000250671">
    <property type="component" value="Unassembled WGS sequence"/>
</dbReference>
<proteinExistence type="predicted"/>
<dbReference type="EMBL" id="UCZA01000028">
    <property type="protein sequence ID" value="SQP85377.1"/>
    <property type="molecule type" value="Genomic_DNA"/>
</dbReference>
<dbReference type="AlphaFoldDB" id="A0A2Y8JSQ3"/>
<protein>
    <submittedName>
        <fullName evidence="1">Uncharacterized protein</fullName>
    </submittedName>
</protein>
<organism evidence="1 2">
    <name type="scientific">Escherichia coli</name>
    <dbReference type="NCBI Taxonomy" id="562"/>
    <lineage>
        <taxon>Bacteria</taxon>
        <taxon>Pseudomonadati</taxon>
        <taxon>Pseudomonadota</taxon>
        <taxon>Gammaproteobacteria</taxon>
        <taxon>Enterobacterales</taxon>
        <taxon>Enterobacteriaceae</taxon>
        <taxon>Escherichia</taxon>
    </lineage>
</organism>